<dbReference type="PANTHER" id="PTHR30427">
    <property type="entry name" value="TRANSCRIPTIONAL ACTIVATOR PROTEIN LYSR"/>
    <property type="match status" value="1"/>
</dbReference>
<dbReference type="AlphaFoldDB" id="A0A7V8JPE1"/>
<dbReference type="EMBL" id="WNDQ01000060">
    <property type="protein sequence ID" value="KAF1019250.1"/>
    <property type="molecule type" value="Genomic_DNA"/>
</dbReference>
<name>A0A7V8JPE1_9BURK</name>
<dbReference type="GO" id="GO:0043565">
    <property type="term" value="F:sequence-specific DNA binding"/>
    <property type="evidence" value="ECO:0007669"/>
    <property type="project" value="TreeGrafter"/>
</dbReference>
<accession>A0A7V8JPE1</accession>
<evidence type="ECO:0000259" key="1">
    <source>
        <dbReference type="Pfam" id="PF03466"/>
    </source>
</evidence>
<dbReference type="GO" id="GO:0010628">
    <property type="term" value="P:positive regulation of gene expression"/>
    <property type="evidence" value="ECO:0007669"/>
    <property type="project" value="TreeGrafter"/>
</dbReference>
<dbReference type="InterPro" id="IPR005119">
    <property type="entry name" value="LysR_subst-bd"/>
</dbReference>
<sequence length="238" mass="26142">MQRVNALAQDLARNRSGILNIVSSPSVGQSFIPQAMAQFRRQFPGCKLTFACHSYEHLGERLFNHQADLGIISLPMTHPNLEVVPLCQNRLVCALPYNHPLAGKAVLSLDDLVDADMIGYGNDTPLGRMIGLYCQREQKELSYVVEVGSPQNAGSLVAMGVGLALVDEFTVRSWAGSHPLWVRPLRDAPVLQANLVHLRYEPLSQLTQSFIAVLREQVRQQGFHAAPVAQPCAEAASH</sequence>
<gene>
    <name evidence="2" type="primary">cmpR_6</name>
    <name evidence="2" type="ORF">GAK30_03218</name>
</gene>
<dbReference type="CDD" id="cd08415">
    <property type="entry name" value="PBP2_LysR_opines_like"/>
    <property type="match status" value="1"/>
</dbReference>
<dbReference type="Pfam" id="PF03466">
    <property type="entry name" value="LysR_substrate"/>
    <property type="match status" value="1"/>
</dbReference>
<evidence type="ECO:0000313" key="3">
    <source>
        <dbReference type="Proteomes" id="UP000461670"/>
    </source>
</evidence>
<organism evidence="2 3">
    <name type="scientific">Paracidovorax wautersii</name>
    <dbReference type="NCBI Taxonomy" id="1177982"/>
    <lineage>
        <taxon>Bacteria</taxon>
        <taxon>Pseudomonadati</taxon>
        <taxon>Pseudomonadota</taxon>
        <taxon>Betaproteobacteria</taxon>
        <taxon>Burkholderiales</taxon>
        <taxon>Comamonadaceae</taxon>
        <taxon>Paracidovorax</taxon>
    </lineage>
</organism>
<dbReference type="PANTHER" id="PTHR30427:SF1">
    <property type="entry name" value="TRANSCRIPTIONAL ACTIVATOR PROTEIN LYSR"/>
    <property type="match status" value="1"/>
</dbReference>
<dbReference type="Gene3D" id="3.40.190.290">
    <property type="match status" value="1"/>
</dbReference>
<dbReference type="GO" id="GO:0006355">
    <property type="term" value="P:regulation of DNA-templated transcription"/>
    <property type="evidence" value="ECO:0007669"/>
    <property type="project" value="InterPro"/>
</dbReference>
<evidence type="ECO:0000313" key="2">
    <source>
        <dbReference type="EMBL" id="KAF1019250.1"/>
    </source>
</evidence>
<proteinExistence type="predicted"/>
<protein>
    <submittedName>
        <fullName evidence="2">HTH-type transcriptional activator CmpR</fullName>
    </submittedName>
</protein>
<feature type="domain" description="LysR substrate-binding" evidence="1">
    <location>
        <begin position="14"/>
        <end position="218"/>
    </location>
</feature>
<dbReference type="Proteomes" id="UP000461670">
    <property type="component" value="Unassembled WGS sequence"/>
</dbReference>
<comment type="caution">
    <text evidence="2">The sequence shown here is derived from an EMBL/GenBank/DDBJ whole genome shotgun (WGS) entry which is preliminary data.</text>
</comment>
<dbReference type="InterPro" id="IPR037424">
    <property type="entry name" value="NocR_PBP2"/>
</dbReference>
<reference evidence="3" key="1">
    <citation type="journal article" date="2020" name="MBio">
        <title>Horizontal gene transfer to a defensive symbiont with a reduced genome amongst a multipartite beetle microbiome.</title>
        <authorList>
            <person name="Waterworth S.C."/>
            <person name="Florez L.V."/>
            <person name="Rees E.R."/>
            <person name="Hertweck C."/>
            <person name="Kaltenpoth M."/>
            <person name="Kwan J.C."/>
        </authorList>
    </citation>
    <scope>NUCLEOTIDE SEQUENCE [LARGE SCALE GENOMIC DNA]</scope>
</reference>
<dbReference type="SUPFAM" id="SSF53850">
    <property type="entry name" value="Periplasmic binding protein-like II"/>
    <property type="match status" value="1"/>
</dbReference>